<dbReference type="EMBL" id="CACQ02008495">
    <property type="protein sequence ID" value="CCF46245.1"/>
    <property type="molecule type" value="Genomic_DNA"/>
</dbReference>
<gene>
    <name evidence="2" type="ORF">CH063_15060</name>
</gene>
<feature type="region of interest" description="Disordered" evidence="1">
    <location>
        <begin position="1"/>
        <end position="103"/>
    </location>
</feature>
<name>H1W182_COLHI</name>
<dbReference type="AlphaFoldDB" id="H1W182"/>
<evidence type="ECO:0000313" key="3">
    <source>
        <dbReference type="Proteomes" id="UP000007174"/>
    </source>
</evidence>
<organism evidence="2 3">
    <name type="scientific">Colletotrichum higginsianum (strain IMI 349063)</name>
    <name type="common">Crucifer anthracnose fungus</name>
    <dbReference type="NCBI Taxonomy" id="759273"/>
    <lineage>
        <taxon>Eukaryota</taxon>
        <taxon>Fungi</taxon>
        <taxon>Dikarya</taxon>
        <taxon>Ascomycota</taxon>
        <taxon>Pezizomycotina</taxon>
        <taxon>Sordariomycetes</taxon>
        <taxon>Hypocreomycetidae</taxon>
        <taxon>Glomerellales</taxon>
        <taxon>Glomerellaceae</taxon>
        <taxon>Colletotrichum</taxon>
        <taxon>Colletotrichum destructivum species complex</taxon>
    </lineage>
</organism>
<evidence type="ECO:0000313" key="2">
    <source>
        <dbReference type="EMBL" id="CCF46245.1"/>
    </source>
</evidence>
<feature type="non-terminal residue" evidence="2">
    <location>
        <position position="118"/>
    </location>
</feature>
<proteinExistence type="predicted"/>
<evidence type="ECO:0000256" key="1">
    <source>
        <dbReference type="SAM" id="MobiDB-lite"/>
    </source>
</evidence>
<feature type="compositionally biased region" description="Acidic residues" evidence="1">
    <location>
        <begin position="59"/>
        <end position="72"/>
    </location>
</feature>
<sequence>MSTDAVSAPVPEPATVPAQSTTTADHDQEEPALGQIECAKPAFLHSPPDSNNAHKSEASDSELSDLDEDDVDPSANATAKQDEPPVEDDIGEVLPDHWSGTVPIFKPTMHQFKDFKLF</sequence>
<reference evidence="3" key="1">
    <citation type="journal article" date="2012" name="Nat. Genet.">
        <title>Lifestyle transitions in plant pathogenic Colletotrichum fungi deciphered by genome and transcriptome analyses.</title>
        <authorList>
            <person name="O'Connell R.J."/>
            <person name="Thon M.R."/>
            <person name="Hacquard S."/>
            <person name="Amyotte S.G."/>
            <person name="Kleemann J."/>
            <person name="Torres M.F."/>
            <person name="Damm U."/>
            <person name="Buiate E.A."/>
            <person name="Epstein L."/>
            <person name="Alkan N."/>
            <person name="Altmueller J."/>
            <person name="Alvarado-Balderrama L."/>
            <person name="Bauser C.A."/>
            <person name="Becker C."/>
            <person name="Birren B.W."/>
            <person name="Chen Z."/>
            <person name="Choi J."/>
            <person name="Crouch J.A."/>
            <person name="Duvick J.P."/>
            <person name="Farman M.A."/>
            <person name="Gan P."/>
            <person name="Heiman D."/>
            <person name="Henrissat B."/>
            <person name="Howard R.J."/>
            <person name="Kabbage M."/>
            <person name="Koch C."/>
            <person name="Kracher B."/>
            <person name="Kubo Y."/>
            <person name="Law A.D."/>
            <person name="Lebrun M.-H."/>
            <person name="Lee Y.-H."/>
            <person name="Miyara I."/>
            <person name="Moore N."/>
            <person name="Neumann U."/>
            <person name="Nordstroem K."/>
            <person name="Panaccione D.G."/>
            <person name="Panstruga R."/>
            <person name="Place M."/>
            <person name="Proctor R.H."/>
            <person name="Prusky D."/>
            <person name="Rech G."/>
            <person name="Reinhardt R."/>
            <person name="Rollins J.A."/>
            <person name="Rounsley S."/>
            <person name="Schardl C.L."/>
            <person name="Schwartz D.C."/>
            <person name="Shenoy N."/>
            <person name="Shirasu K."/>
            <person name="Sikhakolli U.R."/>
            <person name="Stueber K."/>
            <person name="Sukno S.A."/>
            <person name="Sweigard J.A."/>
            <person name="Takano Y."/>
            <person name="Takahara H."/>
            <person name="Trail F."/>
            <person name="van der Does H.C."/>
            <person name="Voll L.M."/>
            <person name="Will I."/>
            <person name="Young S."/>
            <person name="Zeng Q."/>
            <person name="Zhang J."/>
            <person name="Zhou S."/>
            <person name="Dickman M.B."/>
            <person name="Schulze-Lefert P."/>
            <person name="Ver Loren van Themaat E."/>
            <person name="Ma L.-J."/>
            <person name="Vaillancourt L.J."/>
        </authorList>
    </citation>
    <scope>NUCLEOTIDE SEQUENCE [LARGE SCALE GENOMIC DNA]</scope>
    <source>
        <strain evidence="3">IMI 349063</strain>
    </source>
</reference>
<dbReference type="STRING" id="759273.H1W182"/>
<dbReference type="eggNOG" id="KOG0958">
    <property type="taxonomic scope" value="Eukaryota"/>
</dbReference>
<accession>H1W182</accession>
<dbReference type="VEuPathDB" id="FungiDB:CH63R_10869"/>
<dbReference type="HOGENOM" id="CLU_2078567_0_0_1"/>
<dbReference type="Proteomes" id="UP000007174">
    <property type="component" value="Unassembled WGS sequence"/>
</dbReference>
<protein>
    <submittedName>
        <fullName evidence="2">Uncharacterized protein</fullName>
    </submittedName>
</protein>